<dbReference type="Pfam" id="PF08238">
    <property type="entry name" value="Sel1"/>
    <property type="match status" value="2"/>
</dbReference>
<keyword evidence="1" id="KW-1133">Transmembrane helix</keyword>
<sequence>MNCVLRDSLAENGKVQEAAIRLFLASRSASRKMIRMKGGDVMMRLVLAGVLLLIHATIATAVEPLTNAPKPVVPQRSIPLAGEEPYEALKRGDYRGAAGLFRPQAEKGDVRAQYNLGLLYASGLGVMQDNQAALKWHRLAAGQGHAGAQNELAQMYAKGQGVQPDSVRAYVWYSVAGESSTGGSKTEIIKDRDHMAKRMTPAQIQKAEDLTKQCLESQFKKCGEK</sequence>
<feature type="transmembrane region" description="Helical" evidence="1">
    <location>
        <begin position="41"/>
        <end position="62"/>
    </location>
</feature>
<dbReference type="InterPro" id="IPR006597">
    <property type="entry name" value="Sel1-like"/>
</dbReference>
<evidence type="ECO:0008006" key="4">
    <source>
        <dbReference type="Google" id="ProtNLM"/>
    </source>
</evidence>
<dbReference type="PANTHER" id="PTHR45011">
    <property type="entry name" value="DAP3-BINDING CELL DEATH ENHANCER 1"/>
    <property type="match status" value="1"/>
</dbReference>
<accession>A0A0S4L868</accession>
<protein>
    <recommendedName>
        <fullName evidence="4">Beta-lactamase</fullName>
    </recommendedName>
</protein>
<dbReference type="Gene3D" id="1.25.40.10">
    <property type="entry name" value="Tetratricopeptide repeat domain"/>
    <property type="match status" value="1"/>
</dbReference>
<keyword evidence="1" id="KW-0472">Membrane</keyword>
<name>A0A0S4L868_9BACT</name>
<dbReference type="PANTHER" id="PTHR45011:SF1">
    <property type="entry name" value="DAP3-BINDING CELL DEATH ENHANCER 1"/>
    <property type="match status" value="1"/>
</dbReference>
<dbReference type="STRING" id="1742972.COMA1_10910"/>
<proteinExistence type="predicted"/>
<dbReference type="Proteomes" id="UP000199032">
    <property type="component" value="Unassembled WGS sequence"/>
</dbReference>
<reference evidence="2 3" key="1">
    <citation type="submission" date="2015-10" db="EMBL/GenBank/DDBJ databases">
        <authorList>
            <person name="Gilbert D.G."/>
        </authorList>
    </citation>
    <scope>NUCLEOTIDE SEQUENCE [LARGE SCALE GENOMIC DNA]</scope>
    <source>
        <strain evidence="2">COMA1</strain>
    </source>
</reference>
<gene>
    <name evidence="2" type="ORF">COMA1_10910</name>
</gene>
<dbReference type="AlphaFoldDB" id="A0A0S4L868"/>
<evidence type="ECO:0000256" key="1">
    <source>
        <dbReference type="SAM" id="Phobius"/>
    </source>
</evidence>
<dbReference type="SMART" id="SM00671">
    <property type="entry name" value="SEL1"/>
    <property type="match status" value="2"/>
</dbReference>
<dbReference type="EMBL" id="CZQA01000001">
    <property type="protein sequence ID" value="CUS32970.1"/>
    <property type="molecule type" value="Genomic_DNA"/>
</dbReference>
<dbReference type="InterPro" id="IPR052748">
    <property type="entry name" value="ISR_Activator"/>
</dbReference>
<evidence type="ECO:0000313" key="3">
    <source>
        <dbReference type="Proteomes" id="UP000199032"/>
    </source>
</evidence>
<evidence type="ECO:0000313" key="2">
    <source>
        <dbReference type="EMBL" id="CUS32970.1"/>
    </source>
</evidence>
<dbReference type="SUPFAM" id="SSF81901">
    <property type="entry name" value="HCP-like"/>
    <property type="match status" value="1"/>
</dbReference>
<organism evidence="2 3">
    <name type="scientific">Candidatus Nitrospira nitrosa</name>
    <dbReference type="NCBI Taxonomy" id="1742972"/>
    <lineage>
        <taxon>Bacteria</taxon>
        <taxon>Pseudomonadati</taxon>
        <taxon>Nitrospirota</taxon>
        <taxon>Nitrospiria</taxon>
        <taxon>Nitrospirales</taxon>
        <taxon>Nitrospiraceae</taxon>
        <taxon>Nitrospira</taxon>
    </lineage>
</organism>
<dbReference type="InterPro" id="IPR011990">
    <property type="entry name" value="TPR-like_helical_dom_sf"/>
</dbReference>
<keyword evidence="3" id="KW-1185">Reference proteome</keyword>
<keyword evidence="1" id="KW-0812">Transmembrane</keyword>